<evidence type="ECO:0000256" key="2">
    <source>
        <dbReference type="ARBA" id="ARBA00022676"/>
    </source>
</evidence>
<comment type="similarity">
    <text evidence="1">Belongs to the glycosyltransferase 10 family.</text>
</comment>
<evidence type="ECO:0000313" key="7">
    <source>
        <dbReference type="Proteomes" id="UP000043437"/>
    </source>
</evidence>
<proteinExistence type="inferred from homology"/>
<sequence length="377" mass="43571">MFAPLLRVFIESSQLKNAPVKKPIAIGVANWFAGDTLGNFKSWFFYHILATQHDITLTTSPKDPCALVFGASFREEGYHFFRSILDFPQKRIGHTGENERIDFNVYDFGMGFDEIEFNDRYLRVPLYYLNLWQMHANLLKHTNTPFHLETTNPTKADFQKVHPQIDSLAREQSDPLKRGFASFVASNPNAPIRNAFYQELNTYKPVAGGGVFNTIGHLVQNKHEFISGYKFNLCFENSIGLGYTTEKIIDAYFAHTIPIYWGNPEVAKDFNPKSFVNVHDFKDFKEALDFIRYLDTHDNAYLDMLHAHPLNTYEGKPRFYQDLSFSKILNFLQNAIECPHLYHEHTSFNHTGTSLKHAFLSKLTQIKAKFSRAQDTR</sequence>
<name>A0A0K2Y409_9HELI</name>
<dbReference type="Pfam" id="PF18025">
    <property type="entry name" value="FucT_N"/>
    <property type="match status" value="1"/>
</dbReference>
<protein>
    <submittedName>
        <fullName evidence="6">ALPHA (1,3)-FUCOSYLTRANSFERASE</fullName>
    </submittedName>
</protein>
<dbReference type="SUPFAM" id="SSF53756">
    <property type="entry name" value="UDP-Glycosyltransferase/glycogen phosphorylase"/>
    <property type="match status" value="1"/>
</dbReference>
<evidence type="ECO:0000313" key="6">
    <source>
        <dbReference type="EMBL" id="CRF53057.1"/>
    </source>
</evidence>
<feature type="domain" description="Alpha-(1,3)-fucosyltransferase FucT N-terminal" evidence="5">
    <location>
        <begin position="45"/>
        <end position="129"/>
    </location>
</feature>
<dbReference type="RefSeq" id="WP_053945602.1">
    <property type="nucleotide sequence ID" value="NZ_CDMG01000009.1"/>
</dbReference>
<organism evidence="6 7">
    <name type="scientific">Helicobacter ailurogastricus</name>
    <dbReference type="NCBI Taxonomy" id="1578720"/>
    <lineage>
        <taxon>Bacteria</taxon>
        <taxon>Pseudomonadati</taxon>
        <taxon>Campylobacterota</taxon>
        <taxon>Epsilonproteobacteria</taxon>
        <taxon>Campylobacterales</taxon>
        <taxon>Helicobacteraceae</taxon>
        <taxon>Helicobacter</taxon>
    </lineage>
</organism>
<feature type="domain" description="Fucosyltransferase C-terminal" evidence="4">
    <location>
        <begin position="180"/>
        <end position="303"/>
    </location>
</feature>
<dbReference type="PANTHER" id="PTHR11929">
    <property type="entry name" value="ALPHA- 1,3 -FUCOSYLTRANSFERASE"/>
    <property type="match status" value="1"/>
</dbReference>
<dbReference type="InterPro" id="IPR001503">
    <property type="entry name" value="Glyco_trans_10"/>
</dbReference>
<keyword evidence="3 6" id="KW-0808">Transferase</keyword>
<dbReference type="InterPro" id="IPR041058">
    <property type="entry name" value="FucT_N"/>
</dbReference>
<dbReference type="GeneID" id="82132442"/>
<keyword evidence="2 6" id="KW-0328">Glycosyltransferase</keyword>
<gene>
    <name evidence="6" type="ORF">HAL07_15220</name>
</gene>
<reference evidence="7" key="1">
    <citation type="submission" date="2014-12" db="EMBL/GenBank/DDBJ databases">
        <authorList>
            <person name="Jaenicke S."/>
        </authorList>
    </citation>
    <scope>NUCLEOTIDE SEQUENCE [LARGE SCALE GENOMIC DNA]</scope>
</reference>
<dbReference type="PANTHER" id="PTHR11929:SF226">
    <property type="entry name" value="ATP-DEPENDENT DNA HELICASE-RELATED"/>
    <property type="match status" value="1"/>
</dbReference>
<dbReference type="Proteomes" id="UP000043437">
    <property type="component" value="Unassembled WGS sequence"/>
</dbReference>
<dbReference type="InterPro" id="IPR055270">
    <property type="entry name" value="Glyco_tran_10_C"/>
</dbReference>
<dbReference type="EMBL" id="CDMG01000009">
    <property type="protein sequence ID" value="CRF53057.1"/>
    <property type="molecule type" value="Genomic_DNA"/>
</dbReference>
<evidence type="ECO:0000256" key="1">
    <source>
        <dbReference type="ARBA" id="ARBA00008919"/>
    </source>
</evidence>
<evidence type="ECO:0000256" key="3">
    <source>
        <dbReference type="ARBA" id="ARBA00022679"/>
    </source>
</evidence>
<dbReference type="GO" id="GO:0016020">
    <property type="term" value="C:membrane"/>
    <property type="evidence" value="ECO:0007669"/>
    <property type="project" value="InterPro"/>
</dbReference>
<dbReference type="Gene3D" id="3.40.50.11660">
    <property type="entry name" value="Glycosyl transferase family 10, C-terminal domain"/>
    <property type="match status" value="1"/>
</dbReference>
<evidence type="ECO:0000259" key="4">
    <source>
        <dbReference type="Pfam" id="PF00852"/>
    </source>
</evidence>
<dbReference type="Pfam" id="PF00852">
    <property type="entry name" value="Glyco_transf_10"/>
    <property type="match status" value="1"/>
</dbReference>
<accession>A0A0K2Y409</accession>
<dbReference type="InterPro" id="IPR038577">
    <property type="entry name" value="GT10-like_C_sf"/>
</dbReference>
<dbReference type="GO" id="GO:0046920">
    <property type="term" value="F:alpha-(1-&gt;3)-fucosyltransferase activity"/>
    <property type="evidence" value="ECO:0007669"/>
    <property type="project" value="TreeGrafter"/>
</dbReference>
<evidence type="ECO:0000259" key="5">
    <source>
        <dbReference type="Pfam" id="PF18025"/>
    </source>
</evidence>
<dbReference type="AlphaFoldDB" id="A0A0K2Y409"/>